<evidence type="ECO:0000259" key="6">
    <source>
        <dbReference type="Pfam" id="PF07782"/>
    </source>
</evidence>
<sequence>MHERVSTTLSNEECLPQAHVLPPGFYYRLLLLYLGIVLLIYQSTTFLRLRRVICSYFYHKREKQRILYLYNAMLRDRLTVFAQPAAQCHNESGHAPWAKRRCLICDALEDGDFELCAGCGLPYCRESGLFLKNVCIQCGLYITQTPPPSGTW</sequence>
<dbReference type="HOGENOM" id="CLU_1566537_0_0_1"/>
<evidence type="ECO:0000256" key="3">
    <source>
        <dbReference type="ARBA" id="ARBA00022989"/>
    </source>
</evidence>
<keyword evidence="3 5" id="KW-1133">Transmembrane helix</keyword>
<protein>
    <submittedName>
        <fullName evidence="7">GL15342</fullName>
    </submittedName>
</protein>
<dbReference type="InterPro" id="IPR051856">
    <property type="entry name" value="CSR-E3_Ligase_Protein"/>
</dbReference>
<dbReference type="PANTHER" id="PTHR21041">
    <property type="entry name" value="DENDRITIC CELL-SPECIFIC TRANSMEMBRANE PROTEIN"/>
    <property type="match status" value="1"/>
</dbReference>
<keyword evidence="4 5" id="KW-0472">Membrane</keyword>
<dbReference type="Proteomes" id="UP000008744">
    <property type="component" value="Unassembled WGS sequence"/>
</dbReference>
<evidence type="ECO:0000256" key="4">
    <source>
        <dbReference type="ARBA" id="ARBA00023136"/>
    </source>
</evidence>
<name>B4HCU5_DROPE</name>
<keyword evidence="2 5" id="KW-0812">Transmembrane</keyword>
<dbReference type="eggNOG" id="KOG3726">
    <property type="taxonomic scope" value="Eukaryota"/>
</dbReference>
<organism evidence="8">
    <name type="scientific">Drosophila persimilis</name>
    <name type="common">Fruit fly</name>
    <dbReference type="NCBI Taxonomy" id="7234"/>
    <lineage>
        <taxon>Eukaryota</taxon>
        <taxon>Metazoa</taxon>
        <taxon>Ecdysozoa</taxon>
        <taxon>Arthropoda</taxon>
        <taxon>Hexapoda</taxon>
        <taxon>Insecta</taxon>
        <taxon>Pterygota</taxon>
        <taxon>Neoptera</taxon>
        <taxon>Endopterygota</taxon>
        <taxon>Diptera</taxon>
        <taxon>Brachycera</taxon>
        <taxon>Muscomorpha</taxon>
        <taxon>Ephydroidea</taxon>
        <taxon>Drosophilidae</taxon>
        <taxon>Drosophila</taxon>
        <taxon>Sophophora</taxon>
    </lineage>
</organism>
<dbReference type="OrthoDB" id="5985669at2759"/>
<proteinExistence type="predicted"/>
<evidence type="ECO:0000256" key="2">
    <source>
        <dbReference type="ARBA" id="ARBA00022692"/>
    </source>
</evidence>
<evidence type="ECO:0000313" key="8">
    <source>
        <dbReference type="Proteomes" id="UP000008744"/>
    </source>
</evidence>
<reference evidence="7 8" key="1">
    <citation type="journal article" date="2007" name="Nature">
        <title>Evolution of genes and genomes on the Drosophila phylogeny.</title>
        <authorList>
            <consortium name="Drosophila 12 Genomes Consortium"/>
            <person name="Clark A.G."/>
            <person name="Eisen M.B."/>
            <person name="Smith D.R."/>
            <person name="Bergman C.M."/>
            <person name="Oliver B."/>
            <person name="Markow T.A."/>
            <person name="Kaufman T.C."/>
            <person name="Kellis M."/>
            <person name="Gelbart W."/>
            <person name="Iyer V.N."/>
            <person name="Pollard D.A."/>
            <person name="Sackton T.B."/>
            <person name="Larracuente A.M."/>
            <person name="Singh N.D."/>
            <person name="Abad J.P."/>
            <person name="Abt D.N."/>
            <person name="Adryan B."/>
            <person name="Aguade M."/>
            <person name="Akashi H."/>
            <person name="Anderson W.W."/>
            <person name="Aquadro C.F."/>
            <person name="Ardell D.H."/>
            <person name="Arguello R."/>
            <person name="Artieri C.G."/>
            <person name="Barbash D.A."/>
            <person name="Barker D."/>
            <person name="Barsanti P."/>
            <person name="Batterham P."/>
            <person name="Batzoglou S."/>
            <person name="Begun D."/>
            <person name="Bhutkar A."/>
            <person name="Blanco E."/>
            <person name="Bosak S.A."/>
            <person name="Bradley R.K."/>
            <person name="Brand A.D."/>
            <person name="Brent M.R."/>
            <person name="Brooks A.N."/>
            <person name="Brown R.H."/>
            <person name="Butlin R.K."/>
            <person name="Caggese C."/>
            <person name="Calvi B.R."/>
            <person name="Bernardo de Carvalho A."/>
            <person name="Caspi A."/>
            <person name="Castrezana S."/>
            <person name="Celniker S.E."/>
            <person name="Chang J.L."/>
            <person name="Chapple C."/>
            <person name="Chatterji S."/>
            <person name="Chinwalla A."/>
            <person name="Civetta A."/>
            <person name="Clifton S.W."/>
            <person name="Comeron J.M."/>
            <person name="Costello J.C."/>
            <person name="Coyne J.A."/>
            <person name="Daub J."/>
            <person name="David R.G."/>
            <person name="Delcher A.L."/>
            <person name="Delehaunty K."/>
            <person name="Do C.B."/>
            <person name="Ebling H."/>
            <person name="Edwards K."/>
            <person name="Eickbush T."/>
            <person name="Evans J.D."/>
            <person name="Filipski A."/>
            <person name="Findeiss S."/>
            <person name="Freyhult E."/>
            <person name="Fulton L."/>
            <person name="Fulton R."/>
            <person name="Garcia A.C."/>
            <person name="Gardiner A."/>
            <person name="Garfield D.A."/>
            <person name="Garvin B.E."/>
            <person name="Gibson G."/>
            <person name="Gilbert D."/>
            <person name="Gnerre S."/>
            <person name="Godfrey J."/>
            <person name="Good R."/>
            <person name="Gotea V."/>
            <person name="Gravely B."/>
            <person name="Greenberg A.J."/>
            <person name="Griffiths-Jones S."/>
            <person name="Gross S."/>
            <person name="Guigo R."/>
            <person name="Gustafson E.A."/>
            <person name="Haerty W."/>
            <person name="Hahn M.W."/>
            <person name="Halligan D.L."/>
            <person name="Halpern A.L."/>
            <person name="Halter G.M."/>
            <person name="Han M.V."/>
            <person name="Heger A."/>
            <person name="Hillier L."/>
            <person name="Hinrichs A.S."/>
            <person name="Holmes I."/>
            <person name="Hoskins R.A."/>
            <person name="Hubisz M.J."/>
            <person name="Hultmark D."/>
            <person name="Huntley M.A."/>
            <person name="Jaffe D.B."/>
            <person name="Jagadeeshan S."/>
            <person name="Jeck W.R."/>
            <person name="Johnson J."/>
            <person name="Jones C.D."/>
            <person name="Jordan W.C."/>
            <person name="Karpen G.H."/>
            <person name="Kataoka E."/>
            <person name="Keightley P.D."/>
            <person name="Kheradpour P."/>
            <person name="Kirkness E.F."/>
            <person name="Koerich L.B."/>
            <person name="Kristiansen K."/>
            <person name="Kudrna D."/>
            <person name="Kulathinal R.J."/>
            <person name="Kumar S."/>
            <person name="Kwok R."/>
            <person name="Lander E."/>
            <person name="Langley C.H."/>
            <person name="Lapoint R."/>
            <person name="Lazzaro B.P."/>
            <person name="Lee S.J."/>
            <person name="Levesque L."/>
            <person name="Li R."/>
            <person name="Lin C.F."/>
            <person name="Lin M.F."/>
            <person name="Lindblad-Toh K."/>
            <person name="Llopart A."/>
            <person name="Long M."/>
            <person name="Low L."/>
            <person name="Lozovsky E."/>
            <person name="Lu J."/>
            <person name="Luo M."/>
            <person name="Machado C.A."/>
            <person name="Makalowski W."/>
            <person name="Marzo M."/>
            <person name="Matsuda M."/>
            <person name="Matzkin L."/>
            <person name="McAllister B."/>
            <person name="McBride C.S."/>
            <person name="McKernan B."/>
            <person name="McKernan K."/>
            <person name="Mendez-Lago M."/>
            <person name="Minx P."/>
            <person name="Mollenhauer M.U."/>
            <person name="Montooth K."/>
            <person name="Mount S.M."/>
            <person name="Mu X."/>
            <person name="Myers E."/>
            <person name="Negre B."/>
            <person name="Newfeld S."/>
            <person name="Nielsen R."/>
            <person name="Noor M.A."/>
            <person name="O'Grady P."/>
            <person name="Pachter L."/>
            <person name="Papaceit M."/>
            <person name="Parisi M.J."/>
            <person name="Parisi M."/>
            <person name="Parts L."/>
            <person name="Pedersen J.S."/>
            <person name="Pesole G."/>
            <person name="Phillippy A.M."/>
            <person name="Ponting C.P."/>
            <person name="Pop M."/>
            <person name="Porcelli D."/>
            <person name="Powell J.R."/>
            <person name="Prohaska S."/>
            <person name="Pruitt K."/>
            <person name="Puig M."/>
            <person name="Quesneville H."/>
            <person name="Ram K.R."/>
            <person name="Rand D."/>
            <person name="Rasmussen M.D."/>
            <person name="Reed L.K."/>
            <person name="Reenan R."/>
            <person name="Reily A."/>
            <person name="Remington K.A."/>
            <person name="Rieger T.T."/>
            <person name="Ritchie M.G."/>
            <person name="Robin C."/>
            <person name="Rogers Y.H."/>
            <person name="Rohde C."/>
            <person name="Rozas J."/>
            <person name="Rubenfield M.J."/>
            <person name="Ruiz A."/>
            <person name="Russo S."/>
            <person name="Salzberg S.L."/>
            <person name="Sanchez-Gracia A."/>
            <person name="Saranga D.J."/>
            <person name="Sato H."/>
            <person name="Schaeffer S.W."/>
            <person name="Schatz M.C."/>
            <person name="Schlenke T."/>
            <person name="Schwartz R."/>
            <person name="Segarra C."/>
            <person name="Singh R.S."/>
            <person name="Sirot L."/>
            <person name="Sirota M."/>
            <person name="Sisneros N.B."/>
            <person name="Smith C.D."/>
            <person name="Smith T.F."/>
            <person name="Spieth J."/>
            <person name="Stage D.E."/>
            <person name="Stark A."/>
            <person name="Stephan W."/>
            <person name="Strausberg R.L."/>
            <person name="Strempel S."/>
            <person name="Sturgill D."/>
            <person name="Sutton G."/>
            <person name="Sutton G.G."/>
            <person name="Tao W."/>
            <person name="Teichmann S."/>
            <person name="Tobari Y.N."/>
            <person name="Tomimura Y."/>
            <person name="Tsolas J.M."/>
            <person name="Valente V.L."/>
            <person name="Venter E."/>
            <person name="Venter J.C."/>
            <person name="Vicario S."/>
            <person name="Vieira F.G."/>
            <person name="Vilella A.J."/>
            <person name="Villasante A."/>
            <person name="Walenz B."/>
            <person name="Wang J."/>
            <person name="Wasserman M."/>
            <person name="Watts T."/>
            <person name="Wilson D."/>
            <person name="Wilson R.K."/>
            <person name="Wing R.A."/>
            <person name="Wolfner M.F."/>
            <person name="Wong A."/>
            <person name="Wong G.K."/>
            <person name="Wu C.I."/>
            <person name="Wu G."/>
            <person name="Yamamoto D."/>
            <person name="Yang H.P."/>
            <person name="Yang S.P."/>
            <person name="Yorke J.A."/>
            <person name="Yoshida K."/>
            <person name="Zdobnov E."/>
            <person name="Zhang P."/>
            <person name="Zhang Y."/>
            <person name="Zimin A.V."/>
            <person name="Baldwin J."/>
            <person name="Abdouelleil A."/>
            <person name="Abdulkadir J."/>
            <person name="Abebe A."/>
            <person name="Abera B."/>
            <person name="Abreu J."/>
            <person name="Acer S.C."/>
            <person name="Aftuck L."/>
            <person name="Alexander A."/>
            <person name="An P."/>
            <person name="Anderson E."/>
            <person name="Anderson S."/>
            <person name="Arachi H."/>
            <person name="Azer M."/>
            <person name="Bachantsang P."/>
            <person name="Barry A."/>
            <person name="Bayul T."/>
            <person name="Berlin A."/>
            <person name="Bessette D."/>
            <person name="Bloom T."/>
            <person name="Blye J."/>
            <person name="Boguslavskiy L."/>
            <person name="Bonnet C."/>
            <person name="Boukhgalter B."/>
            <person name="Bourzgui I."/>
            <person name="Brown A."/>
            <person name="Cahill P."/>
            <person name="Channer S."/>
            <person name="Cheshatsang Y."/>
            <person name="Chuda L."/>
            <person name="Citroen M."/>
            <person name="Collymore A."/>
            <person name="Cooke P."/>
            <person name="Costello M."/>
            <person name="D'Aco K."/>
            <person name="Daza R."/>
            <person name="De Haan G."/>
            <person name="DeGray S."/>
            <person name="DeMaso C."/>
            <person name="Dhargay N."/>
            <person name="Dooley K."/>
            <person name="Dooley E."/>
            <person name="Doricent M."/>
            <person name="Dorje P."/>
            <person name="Dorjee K."/>
            <person name="Dupes A."/>
            <person name="Elong R."/>
            <person name="Falk J."/>
            <person name="Farina A."/>
            <person name="Faro S."/>
            <person name="Ferguson D."/>
            <person name="Fisher S."/>
            <person name="Foley C.D."/>
            <person name="Franke A."/>
            <person name="Friedrich D."/>
            <person name="Gadbois L."/>
            <person name="Gearin G."/>
            <person name="Gearin C.R."/>
            <person name="Giannoukos G."/>
            <person name="Goode T."/>
            <person name="Graham J."/>
            <person name="Grandbois E."/>
            <person name="Grewal S."/>
            <person name="Gyaltsen K."/>
            <person name="Hafez N."/>
            <person name="Hagos B."/>
            <person name="Hall J."/>
            <person name="Henson C."/>
            <person name="Hollinger A."/>
            <person name="Honan T."/>
            <person name="Huard M.D."/>
            <person name="Hughes L."/>
            <person name="Hurhula B."/>
            <person name="Husby M.E."/>
            <person name="Kamat A."/>
            <person name="Kanga B."/>
            <person name="Kashin S."/>
            <person name="Khazanovich D."/>
            <person name="Kisner P."/>
            <person name="Lance K."/>
            <person name="Lara M."/>
            <person name="Lee W."/>
            <person name="Lennon N."/>
            <person name="Letendre F."/>
            <person name="LeVine R."/>
            <person name="Lipovsky A."/>
            <person name="Liu X."/>
            <person name="Liu J."/>
            <person name="Liu S."/>
            <person name="Lokyitsang T."/>
            <person name="Lokyitsang Y."/>
            <person name="Lubonja R."/>
            <person name="Lui A."/>
            <person name="MacDonald P."/>
            <person name="Magnisalis V."/>
            <person name="Maru K."/>
            <person name="Matthews C."/>
            <person name="McCusker W."/>
            <person name="McDonough S."/>
            <person name="Mehta T."/>
            <person name="Meldrim J."/>
            <person name="Meneus L."/>
            <person name="Mihai O."/>
            <person name="Mihalev A."/>
            <person name="Mihova T."/>
            <person name="Mittelman R."/>
            <person name="Mlenga V."/>
            <person name="Montmayeur A."/>
            <person name="Mulrain L."/>
            <person name="Navidi A."/>
            <person name="Naylor J."/>
            <person name="Negash T."/>
            <person name="Nguyen T."/>
            <person name="Nguyen N."/>
            <person name="Nicol R."/>
            <person name="Norbu C."/>
            <person name="Norbu N."/>
            <person name="Novod N."/>
            <person name="O'Neill B."/>
            <person name="Osman S."/>
            <person name="Markiewicz E."/>
            <person name="Oyono O.L."/>
            <person name="Patti C."/>
            <person name="Phunkhang P."/>
            <person name="Pierre F."/>
            <person name="Priest M."/>
            <person name="Raghuraman S."/>
            <person name="Rege F."/>
            <person name="Reyes R."/>
            <person name="Rise C."/>
            <person name="Rogov P."/>
            <person name="Ross K."/>
            <person name="Ryan E."/>
            <person name="Settipalli S."/>
            <person name="Shea T."/>
            <person name="Sherpa N."/>
            <person name="Shi L."/>
            <person name="Shih D."/>
            <person name="Sparrow T."/>
            <person name="Spaulding J."/>
            <person name="Stalker J."/>
            <person name="Stange-Thomann N."/>
            <person name="Stavropoulos S."/>
            <person name="Stone C."/>
            <person name="Strader C."/>
            <person name="Tesfaye S."/>
            <person name="Thomson T."/>
            <person name="Thoulutsang Y."/>
            <person name="Thoulutsang D."/>
            <person name="Topham K."/>
            <person name="Topping I."/>
            <person name="Tsamla T."/>
            <person name="Vassiliev H."/>
            <person name="Vo A."/>
            <person name="Wangchuk T."/>
            <person name="Wangdi T."/>
            <person name="Weiand M."/>
            <person name="Wilkinson J."/>
            <person name="Wilson A."/>
            <person name="Yadav S."/>
            <person name="Young G."/>
            <person name="Yu Q."/>
            <person name="Zembek L."/>
            <person name="Zhong D."/>
            <person name="Zimmer A."/>
            <person name="Zwirko Z."/>
            <person name="Jaffe D.B."/>
            <person name="Alvarez P."/>
            <person name="Brockman W."/>
            <person name="Butler J."/>
            <person name="Chin C."/>
            <person name="Gnerre S."/>
            <person name="Grabherr M."/>
            <person name="Kleber M."/>
            <person name="Mauceli E."/>
            <person name="MacCallum I."/>
        </authorList>
    </citation>
    <scope>NUCLEOTIDE SEQUENCE [LARGE SCALE GENOMIC DNA]</scope>
    <source>
        <strain evidence="8">MSH-3 / Tucson 14011-0111.49</strain>
    </source>
</reference>
<dbReference type="Pfam" id="PF07782">
    <property type="entry name" value="DC_STAMP"/>
    <property type="match status" value="1"/>
</dbReference>
<accession>B4HCU5</accession>
<gene>
    <name evidence="7" type="primary">Dper\GL15342</name>
    <name evidence="7" type="ORF">Dper_GL15342</name>
</gene>
<comment type="subcellular location">
    <subcellularLocation>
        <location evidence="1">Membrane</location>
        <topology evidence="1">Multi-pass membrane protein</topology>
    </subcellularLocation>
</comment>
<dbReference type="PANTHER" id="PTHR21041:SF17">
    <property type="entry name" value="E3 UBIQUITIN-PROTEIN LIGASE DCST1"/>
    <property type="match status" value="1"/>
</dbReference>
<keyword evidence="8" id="KW-1185">Reference proteome</keyword>
<dbReference type="GO" id="GO:0016020">
    <property type="term" value="C:membrane"/>
    <property type="evidence" value="ECO:0007669"/>
    <property type="project" value="UniProtKB-SubCell"/>
</dbReference>
<dbReference type="EMBL" id="CH479462">
    <property type="protein sequence ID" value="EDW31088.1"/>
    <property type="molecule type" value="Genomic_DNA"/>
</dbReference>
<evidence type="ECO:0000313" key="7">
    <source>
        <dbReference type="EMBL" id="EDW31088.1"/>
    </source>
</evidence>
<evidence type="ECO:0000256" key="1">
    <source>
        <dbReference type="ARBA" id="ARBA00004141"/>
    </source>
</evidence>
<dbReference type="InterPro" id="IPR012858">
    <property type="entry name" value="DC_STAMP-like"/>
</dbReference>
<feature type="transmembrane region" description="Helical" evidence="5">
    <location>
        <begin position="25"/>
        <end position="41"/>
    </location>
</feature>
<dbReference type="AlphaFoldDB" id="B4HCU5"/>
<evidence type="ECO:0000256" key="5">
    <source>
        <dbReference type="SAM" id="Phobius"/>
    </source>
</evidence>
<feature type="domain" description="Dendritic cell-specific transmembrane protein-like" evidence="6">
    <location>
        <begin position="2"/>
        <end position="70"/>
    </location>
</feature>